<dbReference type="GO" id="GO:0042744">
    <property type="term" value="P:hydrogen peroxide catabolic process"/>
    <property type="evidence" value="ECO:0007669"/>
    <property type="project" value="TreeGrafter"/>
</dbReference>
<dbReference type="PANTHER" id="PTHR10430:SF16">
    <property type="entry name" value="PEROXIREDOXIN-5, MITOCHONDRIAL"/>
    <property type="match status" value="1"/>
</dbReference>
<comment type="function">
    <text evidence="7">Thiol-specific peroxidase that catalyzes the reduction of hydrogen peroxide and organic hydroperoxides to water and alcohols, respectively. Plays a role in cell protection against oxidative stress by detoxifying peroxides.</text>
</comment>
<dbReference type="Gene3D" id="3.40.30.10">
    <property type="entry name" value="Glutaredoxin"/>
    <property type="match status" value="1"/>
</dbReference>
<dbReference type="PANTHER" id="PTHR10430">
    <property type="entry name" value="PEROXIREDOXIN"/>
    <property type="match status" value="1"/>
</dbReference>
<dbReference type="CDD" id="cd03013">
    <property type="entry name" value="PRX5_like"/>
    <property type="match status" value="1"/>
</dbReference>
<comment type="similarity">
    <text evidence="1 7">Belongs to the peroxiredoxin family. Prx5 subfamily.</text>
</comment>
<dbReference type="GO" id="GO:0005739">
    <property type="term" value="C:mitochondrion"/>
    <property type="evidence" value="ECO:0007669"/>
    <property type="project" value="TreeGrafter"/>
</dbReference>
<keyword evidence="3 7" id="KW-0049">Antioxidant</keyword>
<feature type="domain" description="Thioredoxin" evidence="8">
    <location>
        <begin position="5"/>
        <end position="185"/>
    </location>
</feature>
<keyword evidence="10" id="KW-1185">Reference proteome</keyword>
<reference evidence="9" key="2">
    <citation type="submission" date="2023-01" db="EMBL/GenBank/DDBJ databases">
        <authorList>
            <person name="Petersen C."/>
        </authorList>
    </citation>
    <scope>NUCLEOTIDE SEQUENCE</scope>
    <source>
        <strain evidence="9">IBT 12815</strain>
    </source>
</reference>
<gene>
    <name evidence="9" type="ORF">N7537_010541</name>
</gene>
<proteinExistence type="inferred from homology"/>
<keyword evidence="5 7" id="KW-0676">Redox-active center</keyword>
<evidence type="ECO:0000256" key="4">
    <source>
        <dbReference type="ARBA" id="ARBA00023002"/>
    </source>
</evidence>
<name>A0AAD6DWA5_9EURO</name>
<comment type="caution">
    <text evidence="9">The sequence shown here is derived from an EMBL/GenBank/DDBJ whole genome shotgun (WGS) entry which is preliminary data.</text>
</comment>
<dbReference type="AlphaFoldDB" id="A0AAD6DWA5"/>
<protein>
    <submittedName>
        <fullName evidence="9">Peroxiredoxin Asp f3</fullName>
    </submittedName>
</protein>
<dbReference type="EMBL" id="JAQJAE010000005">
    <property type="protein sequence ID" value="KAJ5593637.1"/>
    <property type="molecule type" value="Genomic_DNA"/>
</dbReference>
<dbReference type="GO" id="GO:0008379">
    <property type="term" value="F:thioredoxin peroxidase activity"/>
    <property type="evidence" value="ECO:0007669"/>
    <property type="project" value="InterPro"/>
</dbReference>
<dbReference type="InterPro" id="IPR013740">
    <property type="entry name" value="Redoxin"/>
</dbReference>
<evidence type="ECO:0000259" key="8">
    <source>
        <dbReference type="PROSITE" id="PS51352"/>
    </source>
</evidence>
<dbReference type="PROSITE" id="PS51352">
    <property type="entry name" value="THIOREDOXIN_2"/>
    <property type="match status" value="1"/>
</dbReference>
<evidence type="ECO:0000256" key="7">
    <source>
        <dbReference type="RuleBase" id="RU366011"/>
    </source>
</evidence>
<dbReference type="InterPro" id="IPR013766">
    <property type="entry name" value="Thioredoxin_domain"/>
</dbReference>
<reference evidence="9" key="1">
    <citation type="journal article" date="2023" name="IMA Fungus">
        <title>Comparative genomic study of the Penicillium genus elucidates a diverse pangenome and 15 lateral gene transfer events.</title>
        <authorList>
            <person name="Petersen C."/>
            <person name="Sorensen T."/>
            <person name="Nielsen M.R."/>
            <person name="Sondergaard T.E."/>
            <person name="Sorensen J.L."/>
            <person name="Fitzpatrick D.A."/>
            <person name="Frisvad J.C."/>
            <person name="Nielsen K.L."/>
        </authorList>
    </citation>
    <scope>NUCLEOTIDE SEQUENCE</scope>
    <source>
        <strain evidence="9">IBT 12815</strain>
    </source>
</reference>
<evidence type="ECO:0000256" key="1">
    <source>
        <dbReference type="ARBA" id="ARBA00010505"/>
    </source>
</evidence>
<evidence type="ECO:0000256" key="6">
    <source>
        <dbReference type="PIRSR" id="PIRSR637944-1"/>
    </source>
</evidence>
<dbReference type="Proteomes" id="UP001213799">
    <property type="component" value="Unassembled WGS sequence"/>
</dbReference>
<feature type="active site" description="Cysteine sulfenic acid (-SOH) intermediate" evidence="6">
    <location>
        <position position="77"/>
    </location>
</feature>
<dbReference type="GO" id="GO:0034599">
    <property type="term" value="P:cellular response to oxidative stress"/>
    <property type="evidence" value="ECO:0007669"/>
    <property type="project" value="InterPro"/>
</dbReference>
<dbReference type="InterPro" id="IPR037944">
    <property type="entry name" value="PRX5-like"/>
</dbReference>
<evidence type="ECO:0000256" key="3">
    <source>
        <dbReference type="ARBA" id="ARBA00022862"/>
    </source>
</evidence>
<dbReference type="GO" id="GO:0005777">
    <property type="term" value="C:peroxisome"/>
    <property type="evidence" value="ECO:0007669"/>
    <property type="project" value="TreeGrafter"/>
</dbReference>
<organism evidence="9 10">
    <name type="scientific">Penicillium hordei</name>
    <dbReference type="NCBI Taxonomy" id="40994"/>
    <lineage>
        <taxon>Eukaryota</taxon>
        <taxon>Fungi</taxon>
        <taxon>Dikarya</taxon>
        <taxon>Ascomycota</taxon>
        <taxon>Pezizomycotina</taxon>
        <taxon>Eurotiomycetes</taxon>
        <taxon>Eurotiomycetidae</taxon>
        <taxon>Eurotiales</taxon>
        <taxon>Aspergillaceae</taxon>
        <taxon>Penicillium</taxon>
    </lineage>
</organism>
<evidence type="ECO:0000313" key="10">
    <source>
        <dbReference type="Proteomes" id="UP001213799"/>
    </source>
</evidence>
<dbReference type="Pfam" id="PF08534">
    <property type="entry name" value="Redoxin"/>
    <property type="match status" value="1"/>
</dbReference>
<accession>A0AAD6DWA5</accession>
<dbReference type="SUPFAM" id="SSF52833">
    <property type="entry name" value="Thioredoxin-like"/>
    <property type="match status" value="1"/>
</dbReference>
<dbReference type="GeneID" id="81591837"/>
<sequence>MDLTLQPGDSFPDNVVFQQDSHLPISNSKAHHRYIPWTEETSSVTSCGVAIPYNASKEWSDKKVILVSVPGAFTRTCSGLHLPNYIDNLPTLKEKGVDLVAIIAFNDANVMSGWGKANNVTNNDIIFLSDPNVGFSKSINWADPSGHRGLRYAIVIDHGKVVYAQKETERGSIQNSGVESILPYL</sequence>
<keyword evidence="4 7" id="KW-0560">Oxidoreductase</keyword>
<evidence type="ECO:0000256" key="5">
    <source>
        <dbReference type="ARBA" id="ARBA00023284"/>
    </source>
</evidence>
<keyword evidence="2 7" id="KW-0575">Peroxidase</keyword>
<dbReference type="InterPro" id="IPR036249">
    <property type="entry name" value="Thioredoxin-like_sf"/>
</dbReference>
<dbReference type="GO" id="GO:0045454">
    <property type="term" value="P:cell redox homeostasis"/>
    <property type="evidence" value="ECO:0007669"/>
    <property type="project" value="TreeGrafter"/>
</dbReference>
<evidence type="ECO:0000313" key="9">
    <source>
        <dbReference type="EMBL" id="KAJ5593637.1"/>
    </source>
</evidence>
<dbReference type="RefSeq" id="XP_056750263.1">
    <property type="nucleotide sequence ID" value="XM_056901595.1"/>
</dbReference>
<evidence type="ECO:0000256" key="2">
    <source>
        <dbReference type="ARBA" id="ARBA00022559"/>
    </source>
</evidence>